<comment type="caution">
    <text evidence="1">The sequence shown here is derived from an EMBL/GenBank/DDBJ whole genome shotgun (WGS) entry which is preliminary data.</text>
</comment>
<evidence type="ECO:0000313" key="2">
    <source>
        <dbReference type="Proteomes" id="UP001281147"/>
    </source>
</evidence>
<name>A0ACC3NK33_9PEZI</name>
<gene>
    <name evidence="1" type="ORF">LTR37_005330</name>
</gene>
<keyword evidence="2" id="KW-1185">Reference proteome</keyword>
<accession>A0ACC3NK33</accession>
<organism evidence="1 2">
    <name type="scientific">Vermiconidia calcicola</name>
    <dbReference type="NCBI Taxonomy" id="1690605"/>
    <lineage>
        <taxon>Eukaryota</taxon>
        <taxon>Fungi</taxon>
        <taxon>Dikarya</taxon>
        <taxon>Ascomycota</taxon>
        <taxon>Pezizomycotina</taxon>
        <taxon>Dothideomycetes</taxon>
        <taxon>Dothideomycetidae</taxon>
        <taxon>Mycosphaerellales</taxon>
        <taxon>Extremaceae</taxon>
        <taxon>Vermiconidia</taxon>
    </lineage>
</organism>
<dbReference type="Proteomes" id="UP001281147">
    <property type="component" value="Unassembled WGS sequence"/>
</dbReference>
<dbReference type="EMBL" id="JAUTXU010000033">
    <property type="protein sequence ID" value="KAK3718215.1"/>
    <property type="molecule type" value="Genomic_DNA"/>
</dbReference>
<sequence>MPFSSFFANRHAHPTLRIPLNSFFLVVTVIALLSFIQISSTTAFNALLSLLTLALYISYVVPITLHGHQTSARQAHTILSFRLEKFGLPINVFGVVYAVYVIMFLPFPPTLPVTAVNVNYAGPVLGAVLVFALVEWCVNGRRRWTGPGSTKDVT</sequence>
<evidence type="ECO:0000313" key="1">
    <source>
        <dbReference type="EMBL" id="KAK3718215.1"/>
    </source>
</evidence>
<protein>
    <submittedName>
        <fullName evidence="1">Uncharacterized protein</fullName>
    </submittedName>
</protein>
<reference evidence="1" key="1">
    <citation type="submission" date="2023-07" db="EMBL/GenBank/DDBJ databases">
        <title>Black Yeasts Isolated from many extreme environments.</title>
        <authorList>
            <person name="Coleine C."/>
            <person name="Stajich J.E."/>
            <person name="Selbmann L."/>
        </authorList>
    </citation>
    <scope>NUCLEOTIDE SEQUENCE</scope>
    <source>
        <strain evidence="1">CCFEE 5714</strain>
    </source>
</reference>
<proteinExistence type="predicted"/>